<dbReference type="GO" id="GO:0006506">
    <property type="term" value="P:GPI anchor biosynthetic process"/>
    <property type="evidence" value="ECO:0007669"/>
    <property type="project" value="InterPro"/>
</dbReference>
<dbReference type="AlphaFoldDB" id="A0A1N6LW78"/>
<dbReference type="InterPro" id="IPR044215">
    <property type="entry name" value="PIG-H"/>
</dbReference>
<organism evidence="5 6">
    <name type="scientific">Babesia microti (strain RI)</name>
    <dbReference type="NCBI Taxonomy" id="1133968"/>
    <lineage>
        <taxon>Eukaryota</taxon>
        <taxon>Sar</taxon>
        <taxon>Alveolata</taxon>
        <taxon>Apicomplexa</taxon>
        <taxon>Aconoidasida</taxon>
        <taxon>Piroplasmida</taxon>
        <taxon>Babesiidae</taxon>
        <taxon>Babesia</taxon>
    </lineage>
</organism>
<keyword evidence="6" id="KW-1185">Reference proteome</keyword>
<dbReference type="InterPro" id="IPR019328">
    <property type="entry name" value="PIGH-H_dom"/>
</dbReference>
<reference evidence="5 6" key="1">
    <citation type="journal article" date="2012" name="Nucleic Acids Res.">
        <title>Sequencing of the smallest Apicomplexan genome from the human pathogen Babesia microti.</title>
        <authorList>
            <person name="Cornillot E."/>
            <person name="Hadj-Kaddour K."/>
            <person name="Dassouli A."/>
            <person name="Noel B."/>
            <person name="Ranwez V."/>
            <person name="Vacherie B."/>
            <person name="Augagneur Y."/>
            <person name="Bres V."/>
            <person name="Duclos A."/>
            <person name="Randazzo S."/>
            <person name="Carcy B."/>
            <person name="Debierre-Grockiego F."/>
            <person name="Delbecq S."/>
            <person name="Moubri-Menage K."/>
            <person name="Shams-Eldin H."/>
            <person name="Usmani-Brown S."/>
            <person name="Bringaud F."/>
            <person name="Wincker P."/>
            <person name="Vivares C.P."/>
            <person name="Schwarz R.T."/>
            <person name="Schetters T.P."/>
            <person name="Krause P.J."/>
            <person name="Gorenflot A."/>
            <person name="Berry V."/>
            <person name="Barbe V."/>
            <person name="Ben Mamoun C."/>
        </authorList>
    </citation>
    <scope>NUCLEOTIDE SEQUENCE [LARGE SCALE GENOMIC DNA]</scope>
    <source>
        <strain evidence="5 6">RI</strain>
    </source>
</reference>
<keyword evidence="5" id="KW-0808">Transferase</keyword>
<keyword evidence="3" id="KW-0472">Membrane</keyword>
<comment type="similarity">
    <text evidence="2">Belongs to the PIGH family.</text>
</comment>
<evidence type="ECO:0000256" key="1">
    <source>
        <dbReference type="ARBA" id="ARBA00004687"/>
    </source>
</evidence>
<dbReference type="Pfam" id="PF10181">
    <property type="entry name" value="PIG-H"/>
    <property type="match status" value="1"/>
</dbReference>
<feature type="domain" description="Phosphatidylinositol N-acetylglucosaminyltransferase subunit H conserved" evidence="4">
    <location>
        <begin position="79"/>
        <end position="139"/>
    </location>
</feature>
<dbReference type="VEuPathDB" id="PiroplasmaDB:BMR1_01G00171"/>
<dbReference type="EMBL" id="FO082871">
    <property type="protein sequence ID" value="SIO73135.1"/>
    <property type="molecule type" value="Genomic_DNA"/>
</dbReference>
<dbReference type="Proteomes" id="UP000002899">
    <property type="component" value="Chromosome I"/>
</dbReference>
<evidence type="ECO:0000256" key="3">
    <source>
        <dbReference type="SAM" id="Phobius"/>
    </source>
</evidence>
<reference evidence="5 6" key="2">
    <citation type="journal article" date="2013" name="PLoS ONE">
        <title>Whole genome mapping and re-organization of the nuclear and mitochondrial genomes of Babesia microti isolates.</title>
        <authorList>
            <person name="Cornillot E."/>
            <person name="Dassouli A."/>
            <person name="Garg A."/>
            <person name="Pachikara N."/>
            <person name="Randazzo S."/>
            <person name="Depoix D."/>
            <person name="Carcy B."/>
            <person name="Delbecq S."/>
            <person name="Frutos R."/>
            <person name="Silva J.C."/>
            <person name="Sutton R."/>
            <person name="Krause P.J."/>
            <person name="Mamoun C.B."/>
        </authorList>
    </citation>
    <scope>NUCLEOTIDE SEQUENCE [LARGE SCALE GENOMIC DNA]</scope>
    <source>
        <strain evidence="5 6">RI</strain>
    </source>
</reference>
<evidence type="ECO:0000256" key="2">
    <source>
        <dbReference type="ARBA" id="ARBA00009610"/>
    </source>
</evidence>
<dbReference type="GO" id="GO:0016757">
    <property type="term" value="F:glycosyltransferase activity"/>
    <property type="evidence" value="ECO:0007669"/>
    <property type="project" value="UniProtKB-KW"/>
</dbReference>
<dbReference type="KEGG" id="bmic:BMR1_01G00171"/>
<protein>
    <submittedName>
        <fullName evidence="5">Phosphatidylinositol N-acetylglucosaminyltransferase subunit H, putative (PIGH)</fullName>
    </submittedName>
</protein>
<accession>A0A1N6LW78</accession>
<evidence type="ECO:0000313" key="6">
    <source>
        <dbReference type="Proteomes" id="UP000002899"/>
    </source>
</evidence>
<feature type="transmembrane region" description="Helical" evidence="3">
    <location>
        <begin position="27"/>
        <end position="46"/>
    </location>
</feature>
<gene>
    <name evidence="5" type="ORF">BMR1_01G00171</name>
</gene>
<keyword evidence="3" id="KW-0812">Transmembrane</keyword>
<comment type="pathway">
    <text evidence="1">Glycolipid biosynthesis; glycosylphosphatidylinositol-anchor biosynthesis.</text>
</comment>
<dbReference type="GO" id="GO:0000506">
    <property type="term" value="C:glycosylphosphatidylinositol-N-acetylglucosaminyltransferase (GPI-GnT) complex"/>
    <property type="evidence" value="ECO:0007669"/>
    <property type="project" value="InterPro"/>
</dbReference>
<dbReference type="RefSeq" id="XP_021337247.1">
    <property type="nucleotide sequence ID" value="XM_021482571.1"/>
</dbReference>
<name>A0A1N6LW78_BABMR</name>
<reference evidence="5 6" key="3">
    <citation type="journal article" date="2016" name="Sci. Rep.">
        <title>Genome-wide diversity and gene expression profiling of Babesia microti isolates identify polymorphic genes that mediate host-pathogen interactions.</title>
        <authorList>
            <person name="Silva J.C."/>
            <person name="Cornillot E."/>
            <person name="McCracken C."/>
            <person name="Usmani-Brown S."/>
            <person name="Dwivedi A."/>
            <person name="Ifeonu O.O."/>
            <person name="Crabtree J."/>
            <person name="Gotia H.T."/>
            <person name="Virji A.Z."/>
            <person name="Reynes C."/>
            <person name="Colinge J."/>
            <person name="Kumar V."/>
            <person name="Lawres L."/>
            <person name="Pazzi J.E."/>
            <person name="Pablo J.V."/>
            <person name="Hung C."/>
            <person name="Brancato J."/>
            <person name="Kumari P."/>
            <person name="Orvis J."/>
            <person name="Tretina K."/>
            <person name="Chibucos M."/>
            <person name="Ott S."/>
            <person name="Sadzewicz L."/>
            <person name="Sengamalay N."/>
            <person name="Shetty A.C."/>
            <person name="Su Q."/>
            <person name="Tallon L."/>
            <person name="Fraser C.M."/>
            <person name="Frutos R."/>
            <person name="Molina D.M."/>
            <person name="Krause P.J."/>
            <person name="Ben Mamoun C."/>
        </authorList>
    </citation>
    <scope>NUCLEOTIDE SEQUENCE [LARGE SCALE GENOMIC DNA]</scope>
    <source>
        <strain evidence="5 6">RI</strain>
    </source>
</reference>
<keyword evidence="5" id="KW-0328">Glycosyltransferase</keyword>
<evidence type="ECO:0000259" key="4">
    <source>
        <dbReference type="Pfam" id="PF10181"/>
    </source>
</evidence>
<dbReference type="GeneID" id="33043584"/>
<keyword evidence="3" id="KW-1133">Transmembrane helix</keyword>
<sequence length="162" mass="18277">MPPTKLDFKEFPGGIEYTATTNKTSFFVIYFIVIAVITVSFLHIFVPNIVNDHLKIPIALISALILIPNLQLNATTEKLQIITGLGLKIQRNGVIFPYIKSIPTLNIKDVYIHEAILPNKVVFYLLIELHDCDDIIVPFKETFPSCAELINVKKQISTLLQL</sequence>
<proteinExistence type="inferred from homology"/>
<dbReference type="PANTHER" id="PTHR15231">
    <property type="entry name" value="PHOSPHATIDYLINOSITOL N-ACETYLGLUCOSAMINYLTRANSFERASE SUBUNIT H"/>
    <property type="match status" value="1"/>
</dbReference>
<evidence type="ECO:0000313" key="5">
    <source>
        <dbReference type="EMBL" id="SIO73135.1"/>
    </source>
</evidence>
<dbReference type="PANTHER" id="PTHR15231:SF1">
    <property type="entry name" value="PHOSPHATIDYLINOSITOL N-ACETYLGLUCOSAMINYLTRANSFERASE SUBUNIT H"/>
    <property type="match status" value="1"/>
</dbReference>